<dbReference type="RefSeq" id="WP_097109238.1">
    <property type="nucleotide sequence ID" value="NZ_OCPC01000006.1"/>
</dbReference>
<dbReference type="PANTHER" id="PTHR10259">
    <property type="entry name" value="THIOPURINE S-METHYLTRANSFERASE"/>
    <property type="match status" value="1"/>
</dbReference>
<reference evidence="11" key="1">
    <citation type="submission" date="2017-08" db="EMBL/GenBank/DDBJ databases">
        <authorList>
            <person name="Varghese N."/>
            <person name="Submissions S."/>
        </authorList>
    </citation>
    <scope>NUCLEOTIDE SEQUENCE [LARGE SCALE GENOMIC DNA]</scope>
    <source>
        <strain evidence="11">KCTC 23107</strain>
    </source>
</reference>
<evidence type="ECO:0000256" key="1">
    <source>
        <dbReference type="ARBA" id="ARBA00000903"/>
    </source>
</evidence>
<keyword evidence="5 9" id="KW-0963">Cytoplasm</keyword>
<dbReference type="Gene3D" id="3.40.50.150">
    <property type="entry name" value="Vaccinia Virus protein VP39"/>
    <property type="match status" value="1"/>
</dbReference>
<dbReference type="FunFam" id="3.40.50.150:FF:000101">
    <property type="entry name" value="Thiopurine S-methyltransferase"/>
    <property type="match status" value="1"/>
</dbReference>
<dbReference type="EMBL" id="OCPC01000006">
    <property type="protein sequence ID" value="SOE18773.1"/>
    <property type="molecule type" value="Genomic_DNA"/>
</dbReference>
<evidence type="ECO:0000256" key="4">
    <source>
        <dbReference type="ARBA" id="ARBA00011905"/>
    </source>
</evidence>
<feature type="binding site" evidence="9">
    <location>
        <position position="45"/>
    </location>
    <ligand>
        <name>S-adenosyl-L-methionine</name>
        <dbReference type="ChEBI" id="CHEBI:59789"/>
    </ligand>
</feature>
<organism evidence="10 11">
    <name type="scientific">Hoeflea halophila</name>
    <dbReference type="NCBI Taxonomy" id="714899"/>
    <lineage>
        <taxon>Bacteria</taxon>
        <taxon>Pseudomonadati</taxon>
        <taxon>Pseudomonadota</taxon>
        <taxon>Alphaproteobacteria</taxon>
        <taxon>Hyphomicrobiales</taxon>
        <taxon>Rhizobiaceae</taxon>
        <taxon>Hoeflea</taxon>
    </lineage>
</organism>
<dbReference type="PANTHER" id="PTHR10259:SF11">
    <property type="entry name" value="THIOPURINE S-METHYLTRANSFERASE"/>
    <property type="match status" value="1"/>
</dbReference>
<evidence type="ECO:0000256" key="3">
    <source>
        <dbReference type="ARBA" id="ARBA00008145"/>
    </source>
</evidence>
<sequence length="213" mass="23608">MDHDFWHDRWQRGRIGFHESKPNPLLVKHFPALSLAESSRVFLPLCGKTLDIGWLLSRGHRVVGVELSELAIMQLFEELDVKPAVAALGNLKRYSADNIDIFVGDIFDLTPALLGPVDAVFDRAALVALPSDMRSGYASHVAGITSTAPQLLVTFEYDPELLKGPPFSVPADEIKQHYSRRYAVSTLSITDISGGFKGVDAKEHVWLLTPREC</sequence>
<keyword evidence="11" id="KW-1185">Reference proteome</keyword>
<dbReference type="Pfam" id="PF05724">
    <property type="entry name" value="TPMT"/>
    <property type="match status" value="1"/>
</dbReference>
<accession>A0A286IF54</accession>
<name>A0A286IF54_9HYPH</name>
<evidence type="ECO:0000313" key="11">
    <source>
        <dbReference type="Proteomes" id="UP000219465"/>
    </source>
</evidence>
<feature type="binding site" evidence="9">
    <location>
        <position position="123"/>
    </location>
    <ligand>
        <name>S-adenosyl-L-methionine</name>
        <dbReference type="ChEBI" id="CHEBI:59789"/>
    </ligand>
</feature>
<feature type="binding site" evidence="9">
    <location>
        <position position="66"/>
    </location>
    <ligand>
        <name>S-adenosyl-L-methionine</name>
        <dbReference type="ChEBI" id="CHEBI:59789"/>
    </ligand>
</feature>
<keyword evidence="6 9" id="KW-0489">Methyltransferase</keyword>
<dbReference type="NCBIfam" id="TIGR03840">
    <property type="entry name" value="TMPT_Se_Te"/>
    <property type="match status" value="1"/>
</dbReference>
<dbReference type="GO" id="GO:0008119">
    <property type="term" value="F:thiopurine S-methyltransferase activity"/>
    <property type="evidence" value="ECO:0007669"/>
    <property type="project" value="UniProtKB-UniRule"/>
</dbReference>
<dbReference type="InterPro" id="IPR022474">
    <property type="entry name" value="Thiopur_S-MeTfrase_Se/Te_detox"/>
</dbReference>
<evidence type="ECO:0000256" key="6">
    <source>
        <dbReference type="ARBA" id="ARBA00022603"/>
    </source>
</evidence>
<comment type="similarity">
    <text evidence="3 9">Belongs to the class I-like SAM-binding methyltransferase superfamily. TPMT family.</text>
</comment>
<comment type="catalytic activity">
    <reaction evidence="1 9">
        <text>S-adenosyl-L-methionine + a thiopurine = S-adenosyl-L-homocysteine + a thiopurine S-methylether.</text>
        <dbReference type="EC" id="2.1.1.67"/>
    </reaction>
</comment>
<dbReference type="PIRSF" id="PIRSF023956">
    <property type="entry name" value="Thiopurine_S-methyltransferase"/>
    <property type="match status" value="1"/>
</dbReference>
<dbReference type="GO" id="GO:0005737">
    <property type="term" value="C:cytoplasm"/>
    <property type="evidence" value="ECO:0007669"/>
    <property type="project" value="UniProtKB-SubCell"/>
</dbReference>
<dbReference type="PROSITE" id="PS51585">
    <property type="entry name" value="SAM_MT_TPMT"/>
    <property type="match status" value="1"/>
</dbReference>
<evidence type="ECO:0000256" key="9">
    <source>
        <dbReference type="HAMAP-Rule" id="MF_00812"/>
    </source>
</evidence>
<dbReference type="CDD" id="cd02440">
    <property type="entry name" value="AdoMet_MTases"/>
    <property type="match status" value="1"/>
</dbReference>
<dbReference type="NCBIfam" id="NF009732">
    <property type="entry name" value="PRK13255.1"/>
    <property type="match status" value="1"/>
</dbReference>
<dbReference type="Proteomes" id="UP000219465">
    <property type="component" value="Unassembled WGS sequence"/>
</dbReference>
<evidence type="ECO:0000256" key="8">
    <source>
        <dbReference type="ARBA" id="ARBA00022691"/>
    </source>
</evidence>
<protein>
    <recommendedName>
        <fullName evidence="4 9">Thiopurine S-methyltransferase</fullName>
        <ecNumber evidence="4 9">2.1.1.67</ecNumber>
    </recommendedName>
    <alternativeName>
        <fullName evidence="9">Thiopurine methyltransferase</fullName>
    </alternativeName>
</protein>
<keyword evidence="8 9" id="KW-0949">S-adenosyl-L-methionine</keyword>
<evidence type="ECO:0000256" key="2">
    <source>
        <dbReference type="ARBA" id="ARBA00004496"/>
    </source>
</evidence>
<dbReference type="OrthoDB" id="9778208at2"/>
<dbReference type="GO" id="GO:0032259">
    <property type="term" value="P:methylation"/>
    <property type="evidence" value="ECO:0007669"/>
    <property type="project" value="UniProtKB-KW"/>
</dbReference>
<dbReference type="EC" id="2.1.1.67" evidence="4 9"/>
<comment type="subcellular location">
    <subcellularLocation>
        <location evidence="2 9">Cytoplasm</location>
    </subcellularLocation>
</comment>
<dbReference type="SUPFAM" id="SSF53335">
    <property type="entry name" value="S-adenosyl-L-methionine-dependent methyltransferases"/>
    <property type="match status" value="1"/>
</dbReference>
<feature type="binding site" evidence="9">
    <location>
        <position position="10"/>
    </location>
    <ligand>
        <name>S-adenosyl-L-methionine</name>
        <dbReference type="ChEBI" id="CHEBI:59789"/>
    </ligand>
</feature>
<dbReference type="AlphaFoldDB" id="A0A286IF54"/>
<dbReference type="InterPro" id="IPR008854">
    <property type="entry name" value="TPMT"/>
</dbReference>
<gene>
    <name evidence="9" type="primary">tpm</name>
    <name evidence="10" type="ORF">SAMN05877838_3712</name>
</gene>
<dbReference type="InterPro" id="IPR025835">
    <property type="entry name" value="Thiopurine_S-MeTrfase"/>
</dbReference>
<keyword evidence="7 9" id="KW-0808">Transferase</keyword>
<proteinExistence type="inferred from homology"/>
<dbReference type="InterPro" id="IPR029063">
    <property type="entry name" value="SAM-dependent_MTases_sf"/>
</dbReference>
<evidence type="ECO:0000313" key="10">
    <source>
        <dbReference type="EMBL" id="SOE18773.1"/>
    </source>
</evidence>
<evidence type="ECO:0000256" key="7">
    <source>
        <dbReference type="ARBA" id="ARBA00022679"/>
    </source>
</evidence>
<dbReference type="HAMAP" id="MF_00812">
    <property type="entry name" value="Thiopur_methtran"/>
    <property type="match status" value="1"/>
</dbReference>
<dbReference type="GO" id="GO:0010038">
    <property type="term" value="P:response to metal ion"/>
    <property type="evidence" value="ECO:0007669"/>
    <property type="project" value="InterPro"/>
</dbReference>
<evidence type="ECO:0000256" key="5">
    <source>
        <dbReference type="ARBA" id="ARBA00022490"/>
    </source>
</evidence>